<feature type="region of interest" description="Disordered" evidence="2">
    <location>
        <begin position="1528"/>
        <end position="1552"/>
    </location>
</feature>
<gene>
    <name evidence="6" type="ORF">LMG7141_03849</name>
</gene>
<dbReference type="InterPro" id="IPR056823">
    <property type="entry name" value="TEN-like_YD-shell"/>
</dbReference>
<feature type="domain" description="Teneurin-like YD-shell" evidence="5">
    <location>
        <begin position="1051"/>
        <end position="1230"/>
    </location>
</feature>
<dbReference type="InterPro" id="IPR031325">
    <property type="entry name" value="RHS_repeat"/>
</dbReference>
<dbReference type="InterPro" id="IPR045351">
    <property type="entry name" value="DUF6531"/>
</dbReference>
<accession>A0ABN9J3L6</accession>
<keyword evidence="7" id="KW-1185">Reference proteome</keyword>
<dbReference type="Pfam" id="PF20148">
    <property type="entry name" value="DUF6531"/>
    <property type="match status" value="1"/>
</dbReference>
<dbReference type="PRINTS" id="PR00394">
    <property type="entry name" value="RHSPROTEIN"/>
</dbReference>
<dbReference type="Gene3D" id="2.180.10.10">
    <property type="entry name" value="RHS repeat-associated core"/>
    <property type="match status" value="3"/>
</dbReference>
<evidence type="ECO:0000259" key="4">
    <source>
        <dbReference type="Pfam" id="PF20148"/>
    </source>
</evidence>
<evidence type="ECO:0000259" key="3">
    <source>
        <dbReference type="Pfam" id="PF03527"/>
    </source>
</evidence>
<feature type="region of interest" description="Disordered" evidence="2">
    <location>
        <begin position="1"/>
        <end position="21"/>
    </location>
</feature>
<dbReference type="PANTHER" id="PTHR32305:SF15">
    <property type="entry name" value="PROTEIN RHSA-RELATED"/>
    <property type="match status" value="1"/>
</dbReference>
<dbReference type="InterPro" id="IPR001826">
    <property type="entry name" value="RHS"/>
</dbReference>
<dbReference type="InterPro" id="IPR050708">
    <property type="entry name" value="T6SS_VgrG/RHS"/>
</dbReference>
<keyword evidence="1" id="KW-0677">Repeat</keyword>
<reference evidence="6 7" key="1">
    <citation type="submission" date="2023-07" db="EMBL/GenBank/DDBJ databases">
        <authorList>
            <person name="Peeters C."/>
        </authorList>
    </citation>
    <scope>NUCLEOTIDE SEQUENCE [LARGE SCALE GENOMIC DNA]</scope>
    <source>
        <strain evidence="6 7">LMG 7141</strain>
    </source>
</reference>
<evidence type="ECO:0000256" key="2">
    <source>
        <dbReference type="SAM" id="MobiDB-lite"/>
    </source>
</evidence>
<feature type="compositionally biased region" description="Basic and acidic residues" evidence="2">
    <location>
        <begin position="1528"/>
        <end position="1545"/>
    </location>
</feature>
<dbReference type="Pfam" id="PF25023">
    <property type="entry name" value="TEN_YD-shell"/>
    <property type="match status" value="1"/>
</dbReference>
<dbReference type="InterPro" id="IPR006530">
    <property type="entry name" value="YD"/>
</dbReference>
<evidence type="ECO:0000313" key="6">
    <source>
        <dbReference type="EMBL" id="CAJ0800622.1"/>
    </source>
</evidence>
<dbReference type="NCBIfam" id="TIGR03696">
    <property type="entry name" value="Rhs_assc_core"/>
    <property type="match status" value="1"/>
</dbReference>
<evidence type="ECO:0000313" key="7">
    <source>
        <dbReference type="Proteomes" id="UP001189616"/>
    </source>
</evidence>
<feature type="domain" description="RHS protein conserved region" evidence="3">
    <location>
        <begin position="1352"/>
        <end position="1385"/>
    </location>
</feature>
<dbReference type="Pfam" id="PF03527">
    <property type="entry name" value="RHS"/>
    <property type="match status" value="1"/>
</dbReference>
<dbReference type="Proteomes" id="UP001189616">
    <property type="component" value="Unassembled WGS sequence"/>
</dbReference>
<name>A0ABN9J3L6_9RALS</name>
<protein>
    <submittedName>
        <fullName evidence="6">Uncharacterized protein</fullName>
    </submittedName>
</protein>
<dbReference type="Pfam" id="PF05593">
    <property type="entry name" value="RHS_repeat"/>
    <property type="match status" value="5"/>
</dbReference>
<dbReference type="PANTHER" id="PTHR32305">
    <property type="match status" value="1"/>
</dbReference>
<organism evidence="6 7">
    <name type="scientific">Ralstonia condita</name>
    <dbReference type="NCBI Taxonomy" id="3058600"/>
    <lineage>
        <taxon>Bacteria</taxon>
        <taxon>Pseudomonadati</taxon>
        <taxon>Pseudomonadota</taxon>
        <taxon>Betaproteobacteria</taxon>
        <taxon>Burkholderiales</taxon>
        <taxon>Burkholderiaceae</taxon>
        <taxon>Ralstonia</taxon>
    </lineage>
</organism>
<sequence length="1601" mass="178143">MAAPTPSKARDPQVAVGPLNSIAPDDIGSSAARIDAWLRKTSDGAVTLERLPIVAGNLPVAGNVMALAGAVDAIVATIDQAPTSPILAGLGIDLIALGPNPAETVAARTSLRPMLMLAQQELQQDPRKPLGNAFVETIVGHLNATIAGEIDDFVKQAQSKLADMLSDAGKLGAAIIEQLILGLTPGNQGTASNVRATSRLPLYDPSSTLDNIFNALWKVYRSSGKPSRGAIAPAMTPAAAQQRRAATTAKLLQLGIALPAQLSAQADSATAQTIGWLLAQIAAAVAIWRKRNGGQAANVHTSKTSQAKHVAHEGELGAVTSQADAEGGPGCANCPAPSGTGQSISFATGDETLTHTDFVLPSLFPIEWTRTYRSSLGAYDSSEQGARWITPYTTRFDVITEQGIESVLYHAADGRSHAYPLPEVGKLHHDPIESVTLVRVSEHRLTLAHGFDSQEAYQRHGQSFRLTSITLRSGAGIALHYDHRIGERTVLSDIIAYQGQTTLAHVGIRLDDAGRIAEHWQIEDGQLVRQLSRYTYDEAGDLVMAQDENAAHWDYTYQHHLVTRYTDRTGRGMNLQWNGEGPHAKAIREWADDGSFNTRLEWDENIRLTYVTDALGHETRHYYDILGYTYRIKHPDGRSEWFFRDDAKNVIQHIHTDGSIDRFTYDERGNLVEHLRADDSAIHYAYDDHDQLIKIRDAEGGLWQRDYDTKGNLTEEVDPLGNKTEYAYNKAGLLTEITDAKGGKKQLGYNAAGQLTSYTDCSGKTTTWHYDPRGRLEKVTNAAGGVTRYEYEAGQLAKVIHPDETAERFERDAEGRLLAHTDALHRRTTWDYSEAGLIARRTDAAHGVLEYQWNKLGRLTGLINENARQIRFQYDPVGRLLKQTGFDGNATQYYYDAASGVLKTTVDAETLATGYTFDALGRLTQRGAGILDPKTNKYETKQTETFAYDGNGRLVLAENAHSRLQWFHDAAGNVIREHQHYSGLDSPRVAVWRHAYDELNQRVSTIRPDGHRIDLLTYGSGHVHGIQLDGQELASFERDDLHRETQRTQGNRLTQTQKYDTAGRLLEQTLSHLDKTTAYVNRRQYRYDTVGQLTGINDTRRGNLTYRYDPVGKLLEANSALGQETFDFDPAGNLLDDPTLRTFAADPATGRSETSSRLQGRAALVDNLLKQYAGTHYEWSARGNLLKRTVNGQTAQFSWDLFNRLTRYSDDRLSVKYQYDALGRRITKHAQAVYFEPLGAGSVYIHNERARVNKELGCGFTLYGWDGDTLAWEARRDADIMRQGAYHPSPGSTRTTHYLYEPNSFVPIAQGVTHGMLPLHKQPAYAEADYDIDEDPLWQYEIQSTPFDSLAWYQCDHLGTPQELTDQNGEVAWAASYKAWGAAQEVISDAARKAGIQNPLRFQGQYFDHETGLHYNRHRYYDPSSGRFISKDPIGLAGGLNAHEYAPNPVSWIDPRGLQNAHQRRVQARINSRQMALNEQTARMASQPGYPLDMVHDAVNPNKKIWDAMSPYDYTQYCRQWSKPKKACEPRDRVPGRDVKDRTDYVPDQDWPTSKIPPGYACDIPEYFPEMRGASTAPTADINDFADLAGKIRRNARGLRR</sequence>
<comment type="caution">
    <text evidence="6">The sequence shown here is derived from an EMBL/GenBank/DDBJ whole genome shotgun (WGS) entry which is preliminary data.</text>
</comment>
<dbReference type="CDD" id="cd20743">
    <property type="entry name" value="FIX_RhsA-like"/>
    <property type="match status" value="1"/>
</dbReference>
<dbReference type="EMBL" id="CATYWO010000008">
    <property type="protein sequence ID" value="CAJ0800622.1"/>
    <property type="molecule type" value="Genomic_DNA"/>
</dbReference>
<evidence type="ECO:0000259" key="5">
    <source>
        <dbReference type="Pfam" id="PF25023"/>
    </source>
</evidence>
<proteinExistence type="predicted"/>
<dbReference type="NCBIfam" id="TIGR01643">
    <property type="entry name" value="YD_repeat_2x"/>
    <property type="match status" value="8"/>
</dbReference>
<dbReference type="InterPro" id="IPR022385">
    <property type="entry name" value="Rhs_assc_core"/>
</dbReference>
<feature type="domain" description="DUF6531" evidence="4">
    <location>
        <begin position="341"/>
        <end position="419"/>
    </location>
</feature>
<dbReference type="RefSeq" id="WP_316659472.1">
    <property type="nucleotide sequence ID" value="NZ_CATYWO010000008.1"/>
</dbReference>
<evidence type="ECO:0000256" key="1">
    <source>
        <dbReference type="ARBA" id="ARBA00022737"/>
    </source>
</evidence>